<dbReference type="AlphaFoldDB" id="A0A8J6IWS4"/>
<dbReference type="Proteomes" id="UP000601768">
    <property type="component" value="Unassembled WGS sequence"/>
</dbReference>
<dbReference type="EMBL" id="JACNEP010000029">
    <property type="protein sequence ID" value="MBC3767881.1"/>
    <property type="molecule type" value="Genomic_DNA"/>
</dbReference>
<evidence type="ECO:0000313" key="1">
    <source>
        <dbReference type="EMBL" id="MBC3767881.1"/>
    </source>
</evidence>
<sequence length="95" mass="10991">MKFKSLLAAAILIICGVIMYNRLGDLAYKLGFIEISQQTILQNTDKQQVKCRMFAWGFVDEIRLHNNYQKCISNYEQQGYKTVNIVNHSKVTNTN</sequence>
<keyword evidence="2" id="KW-1185">Reference proteome</keyword>
<comment type="caution">
    <text evidence="1">The sequence shown here is derived from an EMBL/GenBank/DDBJ whole genome shotgun (WGS) entry which is preliminary data.</text>
</comment>
<dbReference type="RefSeq" id="WP_186508604.1">
    <property type="nucleotide sequence ID" value="NZ_JACNEP010000029.1"/>
</dbReference>
<reference evidence="1" key="2">
    <citation type="submission" date="2020-08" db="EMBL/GenBank/DDBJ databases">
        <authorList>
            <person name="Lai Q."/>
        </authorList>
    </citation>
    <scope>NUCLEOTIDE SEQUENCE</scope>
    <source>
        <strain evidence="1">S27-2</strain>
    </source>
</reference>
<evidence type="ECO:0000313" key="2">
    <source>
        <dbReference type="Proteomes" id="UP000601768"/>
    </source>
</evidence>
<organism evidence="1 2">
    <name type="scientific">Neptunicella marina</name>
    <dbReference type="NCBI Taxonomy" id="2125989"/>
    <lineage>
        <taxon>Bacteria</taxon>
        <taxon>Pseudomonadati</taxon>
        <taxon>Pseudomonadota</taxon>
        <taxon>Gammaproteobacteria</taxon>
        <taxon>Alteromonadales</taxon>
        <taxon>Alteromonadaceae</taxon>
        <taxon>Neptunicella</taxon>
    </lineage>
</organism>
<gene>
    <name evidence="1" type="ORF">H8B19_18535</name>
</gene>
<reference evidence="1" key="1">
    <citation type="journal article" date="2018" name="Int. J. Syst. Evol. Microbiol.">
        <title>Neptunicella marina gen. nov., sp. nov., isolated from surface seawater.</title>
        <authorList>
            <person name="Liu X."/>
            <person name="Lai Q."/>
            <person name="Du Y."/>
            <person name="Zhang X."/>
            <person name="Liu Z."/>
            <person name="Sun F."/>
            <person name="Shao Z."/>
        </authorList>
    </citation>
    <scope>NUCLEOTIDE SEQUENCE</scope>
    <source>
        <strain evidence="1">S27-2</strain>
    </source>
</reference>
<protein>
    <submittedName>
        <fullName evidence="1">Uncharacterized protein</fullName>
    </submittedName>
</protein>
<accession>A0A8J6IWS4</accession>
<proteinExistence type="predicted"/>
<name>A0A8J6IWS4_9ALTE</name>